<proteinExistence type="inferred from homology"/>
<dbReference type="InterPro" id="IPR000531">
    <property type="entry name" value="Beta-barrel_TonB"/>
</dbReference>
<keyword evidence="14" id="KW-1185">Reference proteome</keyword>
<comment type="subcellular location">
    <subcellularLocation>
        <location evidence="1 8">Cell outer membrane</location>
        <topology evidence="1 8">Multi-pass membrane protein</topology>
    </subcellularLocation>
</comment>
<evidence type="ECO:0000313" key="14">
    <source>
        <dbReference type="Proteomes" id="UP000198324"/>
    </source>
</evidence>
<dbReference type="InterPro" id="IPR012910">
    <property type="entry name" value="Plug_dom"/>
</dbReference>
<dbReference type="SUPFAM" id="SSF56935">
    <property type="entry name" value="Porins"/>
    <property type="match status" value="1"/>
</dbReference>
<evidence type="ECO:0000256" key="6">
    <source>
        <dbReference type="ARBA" id="ARBA00023136"/>
    </source>
</evidence>
<sequence>MNRSGHAARCRFRIRIPLGLGLAAALSLAPLAAFAAEDGGATVTLDPVVVTARGIPVPASKTPGGVGVVTEEEIRRSGAVSLPEVLARIPGVAKSGDSPWSSDVSIRGLGRDSVVILVDGVRLNMTTDINGRLAAVNQNDIERVEVLKGPISALYGSGSIGGVVNIITKKGRFTKQQEVHGQASLAASTNPQGPDTYGNLSVSGERYWLMGSGGWREGKSYYDGRGDKQQNSQFEDWQGKLAGAFKWTGEHETMLQYQSVDGSQIGVPGGNSGGLPANADLTLRENDRRFVQLVHTWTPRNMALTESSLDLSWQLIGRYPRLDNYSSGAIAWQQPSATHETLTGRWKNVLRLNDHTVVAGAEVSNWDMRSRAQVMTKAGVTSNAMPVPDSSQMVSGAFAEDDWKLAPDWTLNLGGRVDAVHITNGGGTVISRSGGEKNDTNWGGHAGLTYVVSDPWSVSAIAAASYRTPNILELYKRINLAGGMVEQGDPNLKPEENRFFELALDRAGETLRLHTSLYANFLHNYITREQTGASTYTMTNVNTAEIYGAEQSVEWDFAAGWTAYANAAYTQGRDETHGTWLPFIAPFSGLVGVKQSIGAWWWSVESQWAAEQNNTTPTGTKGDSWAVVNARTGYSLMSGEYRHEFTLGVNNLTNASYQNYMASSRGVSYREPGINAYANWKVSF</sequence>
<dbReference type="EMBL" id="FZOC01000003">
    <property type="protein sequence ID" value="SNR91569.1"/>
    <property type="molecule type" value="Genomic_DNA"/>
</dbReference>
<dbReference type="Gene3D" id="2.170.130.10">
    <property type="entry name" value="TonB-dependent receptor, plug domain"/>
    <property type="match status" value="1"/>
</dbReference>
<dbReference type="GO" id="GO:0015344">
    <property type="term" value="F:siderophore uptake transmembrane transporter activity"/>
    <property type="evidence" value="ECO:0007669"/>
    <property type="project" value="TreeGrafter"/>
</dbReference>
<dbReference type="InterPro" id="IPR036942">
    <property type="entry name" value="Beta-barrel_TonB_sf"/>
</dbReference>
<reference evidence="13 14" key="1">
    <citation type="submission" date="2017-06" db="EMBL/GenBank/DDBJ databases">
        <authorList>
            <person name="Kim H.J."/>
            <person name="Triplett B.A."/>
        </authorList>
    </citation>
    <scope>NUCLEOTIDE SEQUENCE [LARGE SCALE GENOMIC DNA]</scope>
    <source>
        <strain evidence="13 14">DSM 13116</strain>
    </source>
</reference>
<evidence type="ECO:0000259" key="11">
    <source>
        <dbReference type="Pfam" id="PF00593"/>
    </source>
</evidence>
<dbReference type="CDD" id="cd01347">
    <property type="entry name" value="ligand_gated_channel"/>
    <property type="match status" value="1"/>
</dbReference>
<dbReference type="Proteomes" id="UP000198324">
    <property type="component" value="Unassembled WGS sequence"/>
</dbReference>
<dbReference type="InterPro" id="IPR037066">
    <property type="entry name" value="Plug_dom_sf"/>
</dbReference>
<evidence type="ECO:0000259" key="12">
    <source>
        <dbReference type="Pfam" id="PF07715"/>
    </source>
</evidence>
<evidence type="ECO:0000256" key="2">
    <source>
        <dbReference type="ARBA" id="ARBA00022448"/>
    </source>
</evidence>
<organism evidence="13 14">
    <name type="scientific">Humidesulfovibrio mexicanus</name>
    <dbReference type="NCBI Taxonomy" id="147047"/>
    <lineage>
        <taxon>Bacteria</taxon>
        <taxon>Pseudomonadati</taxon>
        <taxon>Thermodesulfobacteriota</taxon>
        <taxon>Desulfovibrionia</taxon>
        <taxon>Desulfovibrionales</taxon>
        <taxon>Desulfovibrionaceae</taxon>
        <taxon>Humidesulfovibrio</taxon>
    </lineage>
</organism>
<dbReference type="Gene3D" id="2.40.170.20">
    <property type="entry name" value="TonB-dependent receptor, beta-barrel domain"/>
    <property type="match status" value="1"/>
</dbReference>
<dbReference type="AlphaFoldDB" id="A0A239A7T3"/>
<keyword evidence="10" id="KW-0732">Signal</keyword>
<keyword evidence="13" id="KW-0675">Receptor</keyword>
<dbReference type="GO" id="GO:0009279">
    <property type="term" value="C:cell outer membrane"/>
    <property type="evidence" value="ECO:0007669"/>
    <property type="project" value="UniProtKB-SubCell"/>
</dbReference>
<dbReference type="Pfam" id="PF07715">
    <property type="entry name" value="Plug"/>
    <property type="match status" value="1"/>
</dbReference>
<keyword evidence="4 8" id="KW-0812">Transmembrane</keyword>
<evidence type="ECO:0000256" key="1">
    <source>
        <dbReference type="ARBA" id="ARBA00004571"/>
    </source>
</evidence>
<evidence type="ECO:0000256" key="10">
    <source>
        <dbReference type="SAM" id="SignalP"/>
    </source>
</evidence>
<evidence type="ECO:0000256" key="7">
    <source>
        <dbReference type="ARBA" id="ARBA00023237"/>
    </source>
</evidence>
<keyword evidence="7 8" id="KW-0998">Cell outer membrane</keyword>
<keyword evidence="2 8" id="KW-0813">Transport</keyword>
<dbReference type="PROSITE" id="PS52016">
    <property type="entry name" value="TONB_DEPENDENT_REC_3"/>
    <property type="match status" value="1"/>
</dbReference>
<protein>
    <submittedName>
        <fullName evidence="13">Hemoglobin/transferrin/lactoferrin receptor protein</fullName>
    </submittedName>
</protein>
<evidence type="ECO:0000256" key="5">
    <source>
        <dbReference type="ARBA" id="ARBA00023077"/>
    </source>
</evidence>
<dbReference type="PANTHER" id="PTHR30069">
    <property type="entry name" value="TONB-DEPENDENT OUTER MEMBRANE RECEPTOR"/>
    <property type="match status" value="1"/>
</dbReference>
<dbReference type="RefSeq" id="WP_179216964.1">
    <property type="nucleotide sequence ID" value="NZ_FZOC01000003.1"/>
</dbReference>
<gene>
    <name evidence="13" type="ORF">SAMN04488503_1890</name>
</gene>
<evidence type="ECO:0000256" key="4">
    <source>
        <dbReference type="ARBA" id="ARBA00022692"/>
    </source>
</evidence>
<evidence type="ECO:0000256" key="3">
    <source>
        <dbReference type="ARBA" id="ARBA00022452"/>
    </source>
</evidence>
<comment type="similarity">
    <text evidence="8 9">Belongs to the TonB-dependent receptor family.</text>
</comment>
<keyword evidence="5 9" id="KW-0798">TonB box</keyword>
<feature type="domain" description="TonB-dependent receptor plug" evidence="12">
    <location>
        <begin position="59"/>
        <end position="163"/>
    </location>
</feature>
<keyword evidence="6 8" id="KW-0472">Membrane</keyword>
<dbReference type="InterPro" id="IPR039426">
    <property type="entry name" value="TonB-dep_rcpt-like"/>
</dbReference>
<feature type="signal peptide" evidence="10">
    <location>
        <begin position="1"/>
        <end position="35"/>
    </location>
</feature>
<dbReference type="GO" id="GO:0044718">
    <property type="term" value="P:siderophore transmembrane transport"/>
    <property type="evidence" value="ECO:0007669"/>
    <property type="project" value="TreeGrafter"/>
</dbReference>
<dbReference type="Pfam" id="PF00593">
    <property type="entry name" value="TonB_dep_Rec_b-barrel"/>
    <property type="match status" value="1"/>
</dbReference>
<name>A0A239A7T3_9BACT</name>
<feature type="chain" id="PRO_5012986341" evidence="10">
    <location>
        <begin position="36"/>
        <end position="684"/>
    </location>
</feature>
<evidence type="ECO:0000256" key="8">
    <source>
        <dbReference type="PROSITE-ProRule" id="PRU01360"/>
    </source>
</evidence>
<evidence type="ECO:0000256" key="9">
    <source>
        <dbReference type="RuleBase" id="RU003357"/>
    </source>
</evidence>
<feature type="domain" description="TonB-dependent receptor-like beta-barrel" evidence="11">
    <location>
        <begin position="215"/>
        <end position="652"/>
    </location>
</feature>
<dbReference type="PANTHER" id="PTHR30069:SF40">
    <property type="entry name" value="TONB-DEPENDENT RECEPTOR NMB0964-RELATED"/>
    <property type="match status" value="1"/>
</dbReference>
<keyword evidence="3 8" id="KW-1134">Transmembrane beta strand</keyword>
<evidence type="ECO:0000313" key="13">
    <source>
        <dbReference type="EMBL" id="SNR91569.1"/>
    </source>
</evidence>
<accession>A0A239A7T3</accession>